<proteinExistence type="predicted"/>
<accession>A0A6J3L1C9</accession>
<keyword evidence="1" id="KW-0472">Membrane</keyword>
<evidence type="ECO:0000313" key="3">
    <source>
        <dbReference type="RefSeq" id="XP_033357914.1"/>
    </source>
</evidence>
<dbReference type="RefSeq" id="XP_033357914.1">
    <property type="nucleotide sequence ID" value="XM_033502023.1"/>
</dbReference>
<keyword evidence="1" id="KW-0812">Transmembrane</keyword>
<dbReference type="AlphaFoldDB" id="A0A6J3L1C9"/>
<evidence type="ECO:0000256" key="1">
    <source>
        <dbReference type="SAM" id="Phobius"/>
    </source>
</evidence>
<protein>
    <submittedName>
        <fullName evidence="3">Pro-corazonin-like</fullName>
    </submittedName>
</protein>
<gene>
    <name evidence="3" type="primary">LOC117237728</name>
</gene>
<dbReference type="KEGG" id="bvk:117237728"/>
<reference evidence="3" key="1">
    <citation type="submission" date="2025-08" db="UniProtKB">
        <authorList>
            <consortium name="RefSeq"/>
        </authorList>
    </citation>
    <scope>IDENTIFICATION</scope>
    <source>
        <tissue evidence="3">Muscle</tissue>
    </source>
</reference>
<feature type="transmembrane region" description="Helical" evidence="1">
    <location>
        <begin position="50"/>
        <end position="70"/>
    </location>
</feature>
<sequence length="156" mass="17971">MREFPYIKQPARIMVHSILNLQYCALRGASGVCQTLGRCIRAFKMGNARVLILFILSLTVMTVTCQSYHFSIPDWTNEKTSIFKEIVNAINKYISQSNNVLANCELQKLKLLLQRNINYQLFQVPCDLLVSGKKSFSENTITDYFHRQPTPVNNNY</sequence>
<dbReference type="GeneID" id="117237728"/>
<organism evidence="2 3">
    <name type="scientific">Bombus vosnesenskii</name>
    <dbReference type="NCBI Taxonomy" id="207650"/>
    <lineage>
        <taxon>Eukaryota</taxon>
        <taxon>Metazoa</taxon>
        <taxon>Ecdysozoa</taxon>
        <taxon>Arthropoda</taxon>
        <taxon>Hexapoda</taxon>
        <taxon>Insecta</taxon>
        <taxon>Pterygota</taxon>
        <taxon>Neoptera</taxon>
        <taxon>Endopterygota</taxon>
        <taxon>Hymenoptera</taxon>
        <taxon>Apocrita</taxon>
        <taxon>Aculeata</taxon>
        <taxon>Apoidea</taxon>
        <taxon>Anthophila</taxon>
        <taxon>Apidae</taxon>
        <taxon>Bombus</taxon>
        <taxon>Pyrobombus</taxon>
    </lineage>
</organism>
<name>A0A6J3L1C9_9HYME</name>
<dbReference type="Proteomes" id="UP000504631">
    <property type="component" value="Unplaced"/>
</dbReference>
<evidence type="ECO:0000313" key="2">
    <source>
        <dbReference type="Proteomes" id="UP000504631"/>
    </source>
</evidence>
<keyword evidence="1" id="KW-1133">Transmembrane helix</keyword>
<keyword evidence="2" id="KW-1185">Reference proteome</keyword>
<dbReference type="CTD" id="12973"/>